<proteinExistence type="predicted"/>
<accession>A0ABT8SBV1</accession>
<feature type="transmembrane region" description="Helical" evidence="1">
    <location>
        <begin position="43"/>
        <end position="61"/>
    </location>
</feature>
<sequence>MQAVVGTPTQAIQKRTDLETRYWGDGNTTGVVRMLDRATQASIPVGFGAVFGGIAASRMLGDSAPAVMLPLLAVGALGFVAMKVAPLVMKDETHNFHLDVEALKKESPDVDSSAAVLNLDERAAAEWMRRGFFRQQGSAVQSFEQEFQASAGRDPRINWLKVATELGNRKLVDFAAARATGAELQDALTYIAARGNVATAISERVSNEGVDRMHPDRVQGPADTNWLDEIKEKVTGLFASARDEGAKSAFSGATSAWRSDASSILGRVADRHNGRRESEAQRAS</sequence>
<name>A0ABT8SBV1_9BURK</name>
<protein>
    <submittedName>
        <fullName evidence="2">Uncharacterized protein</fullName>
    </submittedName>
</protein>
<keyword evidence="3" id="KW-1185">Reference proteome</keyword>
<dbReference type="Proteomes" id="UP001169027">
    <property type="component" value="Unassembled WGS sequence"/>
</dbReference>
<comment type="caution">
    <text evidence="2">The sequence shown here is derived from an EMBL/GenBank/DDBJ whole genome shotgun (WGS) entry which is preliminary data.</text>
</comment>
<keyword evidence="1" id="KW-0472">Membrane</keyword>
<evidence type="ECO:0000256" key="1">
    <source>
        <dbReference type="SAM" id="Phobius"/>
    </source>
</evidence>
<keyword evidence="1" id="KW-1133">Transmembrane helix</keyword>
<gene>
    <name evidence="2" type="ORF">Q2T77_29340</name>
</gene>
<feature type="transmembrane region" description="Helical" evidence="1">
    <location>
        <begin position="67"/>
        <end position="88"/>
    </location>
</feature>
<dbReference type="EMBL" id="JAUKVY010000027">
    <property type="protein sequence ID" value="MDO1536397.1"/>
    <property type="molecule type" value="Genomic_DNA"/>
</dbReference>
<evidence type="ECO:0000313" key="3">
    <source>
        <dbReference type="Proteomes" id="UP001169027"/>
    </source>
</evidence>
<evidence type="ECO:0000313" key="2">
    <source>
        <dbReference type="EMBL" id="MDO1536397.1"/>
    </source>
</evidence>
<keyword evidence="1" id="KW-0812">Transmembrane</keyword>
<organism evidence="2 3">
    <name type="scientific">Variovorax ginsengisoli</name>
    <dbReference type="NCBI Taxonomy" id="363844"/>
    <lineage>
        <taxon>Bacteria</taxon>
        <taxon>Pseudomonadati</taxon>
        <taxon>Pseudomonadota</taxon>
        <taxon>Betaproteobacteria</taxon>
        <taxon>Burkholderiales</taxon>
        <taxon>Comamonadaceae</taxon>
        <taxon>Variovorax</taxon>
    </lineage>
</organism>
<dbReference type="RefSeq" id="WP_301814432.1">
    <property type="nucleotide sequence ID" value="NZ_JAUJZH010000027.1"/>
</dbReference>
<reference evidence="2" key="1">
    <citation type="submission" date="2023-06" db="EMBL/GenBank/DDBJ databases">
        <authorList>
            <person name="Jiang Y."/>
            <person name="Liu Q."/>
        </authorList>
    </citation>
    <scope>NUCLEOTIDE SEQUENCE</scope>
    <source>
        <strain evidence="2">CGMCC 1.12090</strain>
    </source>
</reference>